<name>A0A3L8SKZ8_CHLGU</name>
<evidence type="ECO:0000256" key="2">
    <source>
        <dbReference type="SAM" id="Phobius"/>
    </source>
</evidence>
<feature type="transmembrane region" description="Helical" evidence="2">
    <location>
        <begin position="183"/>
        <end position="207"/>
    </location>
</feature>
<comment type="caution">
    <text evidence="3">The sequence shown here is derived from an EMBL/GenBank/DDBJ whole genome shotgun (WGS) entry which is preliminary data.</text>
</comment>
<feature type="region of interest" description="Disordered" evidence="1">
    <location>
        <begin position="217"/>
        <end position="236"/>
    </location>
</feature>
<dbReference type="Proteomes" id="UP000276834">
    <property type="component" value="Unassembled WGS sequence"/>
</dbReference>
<evidence type="ECO:0000256" key="1">
    <source>
        <dbReference type="SAM" id="MobiDB-lite"/>
    </source>
</evidence>
<sequence>MGVGEEVLVGQGVAEGDPGVQIPDSNLVHLSEILEKDLFLSMMNQCWSKYERPAELYLETDIRIMFPRASDGVSSECGVMMDVHTCALAEQRSAIIHEYVETTYSPVTAYARQTDRDAVSPTSIERHAQTLQKSKINENLGETTLLSQLHNDLTNKLDISTNSISSLTAKVHASGNPEEEIDYTYVIIGVTLGAVLAIGFVAVIICMMKAKMVDSDFGESDGKMERRSNTGSSQNR</sequence>
<keyword evidence="2" id="KW-0472">Membrane</keyword>
<accession>A0A3L8SKZ8</accession>
<reference evidence="3 4" key="1">
    <citation type="journal article" date="2018" name="Proc. R. Soc. B">
        <title>A non-coding region near Follistatin controls head colour polymorphism in the Gouldian finch.</title>
        <authorList>
            <person name="Toomey M.B."/>
            <person name="Marques C.I."/>
            <person name="Andrade P."/>
            <person name="Araujo P.M."/>
            <person name="Sabatino S."/>
            <person name="Gazda M.A."/>
            <person name="Afonso S."/>
            <person name="Lopes R.J."/>
            <person name="Corbo J.C."/>
            <person name="Carneiro M."/>
        </authorList>
    </citation>
    <scope>NUCLEOTIDE SEQUENCE [LARGE SCALE GENOMIC DNA]</scope>
    <source>
        <strain evidence="3">Red01</strain>
        <tissue evidence="3">Muscle</tissue>
    </source>
</reference>
<gene>
    <name evidence="3" type="ORF">DV515_00005988</name>
</gene>
<dbReference type="EMBL" id="QUSF01000014">
    <property type="protein sequence ID" value="RLW03981.1"/>
    <property type="molecule type" value="Genomic_DNA"/>
</dbReference>
<dbReference type="OrthoDB" id="9450584at2759"/>
<keyword evidence="2" id="KW-0812">Transmembrane</keyword>
<dbReference type="Pfam" id="PF14986">
    <property type="entry name" value="DUF4514"/>
    <property type="match status" value="1"/>
</dbReference>
<dbReference type="AlphaFoldDB" id="A0A3L8SKZ8"/>
<protein>
    <submittedName>
        <fullName evidence="3">Uncharacterized protein</fullName>
    </submittedName>
</protein>
<evidence type="ECO:0000313" key="4">
    <source>
        <dbReference type="Proteomes" id="UP000276834"/>
    </source>
</evidence>
<evidence type="ECO:0000313" key="3">
    <source>
        <dbReference type="EMBL" id="RLW03981.1"/>
    </source>
</evidence>
<dbReference type="InterPro" id="IPR029395">
    <property type="entry name" value="DUF4514"/>
</dbReference>
<proteinExistence type="predicted"/>
<organism evidence="3 4">
    <name type="scientific">Chloebia gouldiae</name>
    <name type="common">Gouldian finch</name>
    <name type="synonym">Erythrura gouldiae</name>
    <dbReference type="NCBI Taxonomy" id="44316"/>
    <lineage>
        <taxon>Eukaryota</taxon>
        <taxon>Metazoa</taxon>
        <taxon>Chordata</taxon>
        <taxon>Craniata</taxon>
        <taxon>Vertebrata</taxon>
        <taxon>Euteleostomi</taxon>
        <taxon>Archelosauria</taxon>
        <taxon>Archosauria</taxon>
        <taxon>Dinosauria</taxon>
        <taxon>Saurischia</taxon>
        <taxon>Theropoda</taxon>
        <taxon>Coelurosauria</taxon>
        <taxon>Aves</taxon>
        <taxon>Neognathae</taxon>
        <taxon>Neoaves</taxon>
        <taxon>Telluraves</taxon>
        <taxon>Australaves</taxon>
        <taxon>Passeriformes</taxon>
        <taxon>Passeroidea</taxon>
        <taxon>Passeridae</taxon>
        <taxon>Chloebia</taxon>
    </lineage>
</organism>
<keyword evidence="2" id="KW-1133">Transmembrane helix</keyword>
<keyword evidence="4" id="KW-1185">Reference proteome</keyword>